<protein>
    <recommendedName>
        <fullName evidence="4">F-box domain-containing protein</fullName>
    </recommendedName>
</protein>
<name>A0AAJ0DFJ5_9PEZI</name>
<proteinExistence type="predicted"/>
<evidence type="ECO:0008006" key="4">
    <source>
        <dbReference type="Google" id="ProtNLM"/>
    </source>
</evidence>
<organism evidence="2 3">
    <name type="scientific">Extremus antarcticus</name>
    <dbReference type="NCBI Taxonomy" id="702011"/>
    <lineage>
        <taxon>Eukaryota</taxon>
        <taxon>Fungi</taxon>
        <taxon>Dikarya</taxon>
        <taxon>Ascomycota</taxon>
        <taxon>Pezizomycotina</taxon>
        <taxon>Dothideomycetes</taxon>
        <taxon>Dothideomycetidae</taxon>
        <taxon>Mycosphaerellales</taxon>
        <taxon>Extremaceae</taxon>
        <taxon>Extremus</taxon>
    </lineage>
</organism>
<evidence type="ECO:0000313" key="2">
    <source>
        <dbReference type="EMBL" id="KAK3049344.1"/>
    </source>
</evidence>
<dbReference type="SUPFAM" id="SSF81383">
    <property type="entry name" value="F-box domain"/>
    <property type="match status" value="1"/>
</dbReference>
<comment type="caution">
    <text evidence="2">The sequence shown here is derived from an EMBL/GenBank/DDBJ whole genome shotgun (WGS) entry which is preliminary data.</text>
</comment>
<dbReference type="InterPro" id="IPR036047">
    <property type="entry name" value="F-box-like_dom_sf"/>
</dbReference>
<dbReference type="AlphaFoldDB" id="A0AAJ0DFJ5"/>
<feature type="region of interest" description="Disordered" evidence="1">
    <location>
        <begin position="1"/>
        <end position="33"/>
    </location>
</feature>
<evidence type="ECO:0000313" key="3">
    <source>
        <dbReference type="Proteomes" id="UP001271007"/>
    </source>
</evidence>
<evidence type="ECO:0000256" key="1">
    <source>
        <dbReference type="SAM" id="MobiDB-lite"/>
    </source>
</evidence>
<sequence length="395" mass="44531">MSGLKRKAEAEPTPLPVGIEAIEGDPAEARGSTPDVDFEVPAEKIDAAAQAVFATTELLENVLVYLPMLDVLTSQRVCRAFRDTVDESLALQRKLFFIADAPYQTWHYCGGAPRACTQHGSEKRWVRTDLSLDAPPCTCMAKSYTRTPATLNPLLTQPRLPTREEEAAERRAGNVPAGTDATRCLLQRDLPGVFNKKASWRRMYLCDPAPTKVSGRMNFETNRTPVDSVECYFAPTMSFSYDPDHGTLRARSQDTLRGKDTFTDDEWDEFGWMDLDEQHFGRGHGWTFGDSVDSVLKHGLVVSENGIKLDDGNQCSAEDEIRAFEQMYSDFEASDAPRNFDLEASVVPSEFDLYLMNYFIPTEEEWRSMEKTGSFAGDWLHWHWVKQDAGHVMLQ</sequence>
<keyword evidence="3" id="KW-1185">Reference proteome</keyword>
<dbReference type="EMBL" id="JAWDJX010000040">
    <property type="protein sequence ID" value="KAK3049344.1"/>
    <property type="molecule type" value="Genomic_DNA"/>
</dbReference>
<gene>
    <name evidence="2" type="ORF">LTR09_009263</name>
</gene>
<dbReference type="Proteomes" id="UP001271007">
    <property type="component" value="Unassembled WGS sequence"/>
</dbReference>
<feature type="compositionally biased region" description="Basic and acidic residues" evidence="1">
    <location>
        <begin position="1"/>
        <end position="10"/>
    </location>
</feature>
<reference evidence="2" key="1">
    <citation type="submission" date="2023-04" db="EMBL/GenBank/DDBJ databases">
        <title>Black Yeasts Isolated from many extreme environments.</title>
        <authorList>
            <person name="Coleine C."/>
            <person name="Stajich J.E."/>
            <person name="Selbmann L."/>
        </authorList>
    </citation>
    <scope>NUCLEOTIDE SEQUENCE</scope>
    <source>
        <strain evidence="2">CCFEE 5312</strain>
    </source>
</reference>
<accession>A0AAJ0DFJ5</accession>